<keyword evidence="2" id="KW-1185">Reference proteome</keyword>
<dbReference type="EMBL" id="CP036291">
    <property type="protein sequence ID" value="QDU90233.1"/>
    <property type="molecule type" value="Genomic_DNA"/>
</dbReference>
<evidence type="ECO:0000313" key="1">
    <source>
        <dbReference type="EMBL" id="QDU90233.1"/>
    </source>
</evidence>
<protein>
    <recommendedName>
        <fullName evidence="3">Carboxypeptidase regulatory-like domain-containing protein</fullName>
    </recommendedName>
</protein>
<gene>
    <name evidence="1" type="ORF">Pla175_36350</name>
</gene>
<organism evidence="1 2">
    <name type="scientific">Pirellulimonas nuda</name>
    <dbReference type="NCBI Taxonomy" id="2528009"/>
    <lineage>
        <taxon>Bacteria</taxon>
        <taxon>Pseudomonadati</taxon>
        <taxon>Planctomycetota</taxon>
        <taxon>Planctomycetia</taxon>
        <taxon>Pirellulales</taxon>
        <taxon>Lacipirellulaceae</taxon>
        <taxon>Pirellulimonas</taxon>
    </lineage>
</organism>
<evidence type="ECO:0008006" key="3">
    <source>
        <dbReference type="Google" id="ProtNLM"/>
    </source>
</evidence>
<evidence type="ECO:0000313" key="2">
    <source>
        <dbReference type="Proteomes" id="UP000317429"/>
    </source>
</evidence>
<proteinExistence type="predicted"/>
<sequence length="145" mass="14961">MLGIGFAAAVGCGGPYDSSVSGSVLLDGNAIETGTVSFIPMSGGPAAYARIGAGGEYTIRTGREDGLPSGEYAVTVVAHEPSTVLQTADGGPPPAGKLLTPEWYRSAESSGLKYTVTPGRNKITIELSTEAPPGWKPKPPTRRRR</sequence>
<dbReference type="AlphaFoldDB" id="A0A518DFH5"/>
<dbReference type="KEGG" id="pnd:Pla175_36350"/>
<dbReference type="Proteomes" id="UP000317429">
    <property type="component" value="Chromosome"/>
</dbReference>
<accession>A0A518DFH5</accession>
<reference evidence="1 2" key="1">
    <citation type="submission" date="2019-02" db="EMBL/GenBank/DDBJ databases">
        <title>Deep-cultivation of Planctomycetes and their phenomic and genomic characterization uncovers novel biology.</title>
        <authorList>
            <person name="Wiegand S."/>
            <person name="Jogler M."/>
            <person name="Boedeker C."/>
            <person name="Pinto D."/>
            <person name="Vollmers J."/>
            <person name="Rivas-Marin E."/>
            <person name="Kohn T."/>
            <person name="Peeters S.H."/>
            <person name="Heuer A."/>
            <person name="Rast P."/>
            <person name="Oberbeckmann S."/>
            <person name="Bunk B."/>
            <person name="Jeske O."/>
            <person name="Meyerdierks A."/>
            <person name="Storesund J.E."/>
            <person name="Kallscheuer N."/>
            <person name="Luecker S."/>
            <person name="Lage O.M."/>
            <person name="Pohl T."/>
            <person name="Merkel B.J."/>
            <person name="Hornburger P."/>
            <person name="Mueller R.-W."/>
            <person name="Bruemmer F."/>
            <person name="Labrenz M."/>
            <person name="Spormann A.M."/>
            <person name="Op den Camp H."/>
            <person name="Overmann J."/>
            <person name="Amann R."/>
            <person name="Jetten M.S.M."/>
            <person name="Mascher T."/>
            <person name="Medema M.H."/>
            <person name="Devos D.P."/>
            <person name="Kaster A.-K."/>
            <person name="Ovreas L."/>
            <person name="Rohde M."/>
            <person name="Galperin M.Y."/>
            <person name="Jogler C."/>
        </authorList>
    </citation>
    <scope>NUCLEOTIDE SEQUENCE [LARGE SCALE GENOMIC DNA]</scope>
    <source>
        <strain evidence="1 2">Pla175</strain>
    </source>
</reference>
<name>A0A518DFH5_9BACT</name>